<dbReference type="PANTHER" id="PTHR12121">
    <property type="entry name" value="CARBON CATABOLITE REPRESSOR PROTEIN 4"/>
    <property type="match status" value="1"/>
</dbReference>
<feature type="domain" description="Endonuclease/exonuclease/phosphatase" evidence="2">
    <location>
        <begin position="67"/>
        <end position="334"/>
    </location>
</feature>
<name>A0A371CI43_9APHY</name>
<accession>A0A371CI43</accession>
<dbReference type="Gene3D" id="3.60.10.10">
    <property type="entry name" value="Endonuclease/exonuclease/phosphatase"/>
    <property type="match status" value="1"/>
</dbReference>
<evidence type="ECO:0000313" key="3">
    <source>
        <dbReference type="EMBL" id="RDX39955.1"/>
    </source>
</evidence>
<proteinExistence type="predicted"/>
<dbReference type="Pfam" id="PF03372">
    <property type="entry name" value="Exo_endo_phos"/>
    <property type="match status" value="1"/>
</dbReference>
<dbReference type="SUPFAM" id="SSF56219">
    <property type="entry name" value="DNase I-like"/>
    <property type="match status" value="1"/>
</dbReference>
<dbReference type="PANTHER" id="PTHR12121:SF36">
    <property type="entry name" value="ENDONUCLEASE_EXONUCLEASE_PHOSPHATASE DOMAIN-CONTAINING PROTEIN"/>
    <property type="match status" value="1"/>
</dbReference>
<dbReference type="Proteomes" id="UP000256964">
    <property type="component" value="Unassembled WGS sequence"/>
</dbReference>
<dbReference type="GO" id="GO:0000175">
    <property type="term" value="F:3'-5'-RNA exonuclease activity"/>
    <property type="evidence" value="ECO:0007669"/>
    <property type="project" value="TreeGrafter"/>
</dbReference>
<evidence type="ECO:0000259" key="2">
    <source>
        <dbReference type="Pfam" id="PF03372"/>
    </source>
</evidence>
<keyword evidence="1" id="KW-0732">Signal</keyword>
<feature type="signal peptide" evidence="1">
    <location>
        <begin position="1"/>
        <end position="22"/>
    </location>
</feature>
<dbReference type="InterPro" id="IPR005135">
    <property type="entry name" value="Endo/exonuclease/phosphatase"/>
</dbReference>
<evidence type="ECO:0000313" key="4">
    <source>
        <dbReference type="Proteomes" id="UP000256964"/>
    </source>
</evidence>
<sequence length="344" mass="37174">MFPAAPLTVLLSLALTSGLASAAQTMRIASYNLRYDSQPDSITVQQSLDSLPDPLQAPTYYGKKGEQPWSTRRVKVYQNLNNEGIVLAGFQEALVRQVTDLATLFGDGWGWVGVGRDDGVAAGEFSPIFYKKSDVELVSNDSFWLSNTPFEPSKFPGAGSFRICTATSLVLKSDPAAPIHFTYLNTHLDDQSDDQRRLAASMMLVRARYEAYKTGGPVIITGDFNSPAIGTDSGAYQIITGQIAPVAVNATFAAKYAVPNATLPDFKVLDLKAETPREYVSGEYATYTGFTAPGVGSVYTRIDFVYGGSNGKWTADAYRVGTSLTDDGVLASDHRPVFADITLH</sequence>
<feature type="chain" id="PRO_5016786063" description="Endonuclease/exonuclease/phosphatase domain-containing protein" evidence="1">
    <location>
        <begin position="23"/>
        <end position="344"/>
    </location>
</feature>
<keyword evidence="4" id="KW-1185">Reference proteome</keyword>
<reference evidence="3 4" key="1">
    <citation type="journal article" date="2018" name="Biotechnol. Biofuels">
        <title>Integrative visual omics of the white-rot fungus Polyporus brumalis exposes the biotechnological potential of its oxidative enzymes for delignifying raw plant biomass.</title>
        <authorList>
            <person name="Miyauchi S."/>
            <person name="Rancon A."/>
            <person name="Drula E."/>
            <person name="Hage H."/>
            <person name="Chaduli D."/>
            <person name="Favel A."/>
            <person name="Grisel S."/>
            <person name="Henrissat B."/>
            <person name="Herpoel-Gimbert I."/>
            <person name="Ruiz-Duenas F.J."/>
            <person name="Chevret D."/>
            <person name="Hainaut M."/>
            <person name="Lin J."/>
            <person name="Wang M."/>
            <person name="Pangilinan J."/>
            <person name="Lipzen A."/>
            <person name="Lesage-Meessen L."/>
            <person name="Navarro D."/>
            <person name="Riley R."/>
            <person name="Grigoriev I.V."/>
            <person name="Zhou S."/>
            <person name="Raouche S."/>
            <person name="Rosso M.N."/>
        </authorList>
    </citation>
    <scope>NUCLEOTIDE SEQUENCE [LARGE SCALE GENOMIC DNA]</scope>
    <source>
        <strain evidence="3 4">BRFM 1820</strain>
    </source>
</reference>
<organism evidence="3 4">
    <name type="scientific">Lentinus brumalis</name>
    <dbReference type="NCBI Taxonomy" id="2498619"/>
    <lineage>
        <taxon>Eukaryota</taxon>
        <taxon>Fungi</taxon>
        <taxon>Dikarya</taxon>
        <taxon>Basidiomycota</taxon>
        <taxon>Agaricomycotina</taxon>
        <taxon>Agaricomycetes</taxon>
        <taxon>Polyporales</taxon>
        <taxon>Polyporaceae</taxon>
        <taxon>Lentinus</taxon>
    </lineage>
</organism>
<dbReference type="InterPro" id="IPR036691">
    <property type="entry name" value="Endo/exonu/phosph_ase_sf"/>
</dbReference>
<evidence type="ECO:0000256" key="1">
    <source>
        <dbReference type="SAM" id="SignalP"/>
    </source>
</evidence>
<protein>
    <recommendedName>
        <fullName evidence="2">Endonuclease/exonuclease/phosphatase domain-containing protein</fullName>
    </recommendedName>
</protein>
<dbReference type="STRING" id="139420.A0A371CI43"/>
<dbReference type="OrthoDB" id="276515at2759"/>
<dbReference type="InterPro" id="IPR050410">
    <property type="entry name" value="CCR4/nocturin_mRNA_transcr"/>
</dbReference>
<dbReference type="AlphaFoldDB" id="A0A371CI43"/>
<dbReference type="EMBL" id="KZ857608">
    <property type="protein sequence ID" value="RDX39955.1"/>
    <property type="molecule type" value="Genomic_DNA"/>
</dbReference>
<gene>
    <name evidence="3" type="ORF">OH76DRAFT_1413263</name>
</gene>